<proteinExistence type="predicted"/>
<accession>A0AAD7BCN2</accession>
<feature type="compositionally biased region" description="Acidic residues" evidence="1">
    <location>
        <begin position="484"/>
        <end position="501"/>
    </location>
</feature>
<feature type="region of interest" description="Disordered" evidence="1">
    <location>
        <begin position="476"/>
        <end position="501"/>
    </location>
</feature>
<dbReference type="SUPFAM" id="SSF52047">
    <property type="entry name" value="RNI-like"/>
    <property type="match status" value="1"/>
</dbReference>
<dbReference type="AlphaFoldDB" id="A0AAD7BCN2"/>
<organism evidence="2 3">
    <name type="scientific">Roridomyces roridus</name>
    <dbReference type="NCBI Taxonomy" id="1738132"/>
    <lineage>
        <taxon>Eukaryota</taxon>
        <taxon>Fungi</taxon>
        <taxon>Dikarya</taxon>
        <taxon>Basidiomycota</taxon>
        <taxon>Agaricomycotina</taxon>
        <taxon>Agaricomycetes</taxon>
        <taxon>Agaricomycetidae</taxon>
        <taxon>Agaricales</taxon>
        <taxon>Marasmiineae</taxon>
        <taxon>Mycenaceae</taxon>
        <taxon>Roridomyces</taxon>
    </lineage>
</organism>
<dbReference type="Proteomes" id="UP001221142">
    <property type="component" value="Unassembled WGS sequence"/>
</dbReference>
<comment type="caution">
    <text evidence="2">The sequence shown here is derived from an EMBL/GenBank/DDBJ whole genome shotgun (WGS) entry which is preliminary data.</text>
</comment>
<evidence type="ECO:0000313" key="2">
    <source>
        <dbReference type="EMBL" id="KAJ7617272.1"/>
    </source>
</evidence>
<dbReference type="PROSITE" id="PS51257">
    <property type="entry name" value="PROKAR_LIPOPROTEIN"/>
    <property type="match status" value="1"/>
</dbReference>
<gene>
    <name evidence="2" type="ORF">FB45DRAFT_933776</name>
</gene>
<evidence type="ECO:0000313" key="3">
    <source>
        <dbReference type="Proteomes" id="UP001221142"/>
    </source>
</evidence>
<keyword evidence="3" id="KW-1185">Reference proteome</keyword>
<name>A0AAD7BCN2_9AGAR</name>
<sequence>MTSIDIRAYLTLIGLLFACPTMSLLFSLPTELLLAVIDAMDSDSDSLRHFAVTCKLACLLTEPILYRTLLVTSGSEASRLAQALQQHRADFVQSLDLRPQYRGEEGIEDFTPTISVMTHLRSLSVESPFANYGRWHHSESRWEVITGAFRALFQSAQSGVGLQSLESLEIHWTGDGSELWMLTEFKPILALPALRSLTISSAAIVAEDWGVNEGTTALHHLELIECFVTGRGLYAVLSLPRALRSCHLGQLRHTRRDVENARGHEEASPKEQLDALRSQRHALQSLVWKDAGFSHSSDGVPYVAMSTSGSPGLSDFTELHTLTLDGHCAFFLSLLLSDRAPPNLHRLRLVWHDNGVIFDVLPAHGGSTSIPNIPHPEALLRYLPTLRHLDVVLSPVGSSSLSALWENEARRDRVRQLSGELRARGVQFCVYMAWRGPGLVPPYLFGEYVPVEKSVYEYRGEVDWFGDAVSVRVPRTRAPAGVEQDSDSEWEDDSQSEEDSE</sequence>
<evidence type="ECO:0000256" key="1">
    <source>
        <dbReference type="SAM" id="MobiDB-lite"/>
    </source>
</evidence>
<dbReference type="Gene3D" id="3.80.10.10">
    <property type="entry name" value="Ribonuclease Inhibitor"/>
    <property type="match status" value="1"/>
</dbReference>
<reference evidence="2" key="1">
    <citation type="submission" date="2023-03" db="EMBL/GenBank/DDBJ databases">
        <title>Massive genome expansion in bonnet fungi (Mycena s.s.) driven by repeated elements and novel gene families across ecological guilds.</title>
        <authorList>
            <consortium name="Lawrence Berkeley National Laboratory"/>
            <person name="Harder C.B."/>
            <person name="Miyauchi S."/>
            <person name="Viragh M."/>
            <person name="Kuo A."/>
            <person name="Thoen E."/>
            <person name="Andreopoulos B."/>
            <person name="Lu D."/>
            <person name="Skrede I."/>
            <person name="Drula E."/>
            <person name="Henrissat B."/>
            <person name="Morin E."/>
            <person name="Kohler A."/>
            <person name="Barry K."/>
            <person name="LaButti K."/>
            <person name="Morin E."/>
            <person name="Salamov A."/>
            <person name="Lipzen A."/>
            <person name="Mereny Z."/>
            <person name="Hegedus B."/>
            <person name="Baldrian P."/>
            <person name="Stursova M."/>
            <person name="Weitz H."/>
            <person name="Taylor A."/>
            <person name="Grigoriev I.V."/>
            <person name="Nagy L.G."/>
            <person name="Martin F."/>
            <person name="Kauserud H."/>
        </authorList>
    </citation>
    <scope>NUCLEOTIDE SEQUENCE</scope>
    <source>
        <strain evidence="2">9284</strain>
    </source>
</reference>
<evidence type="ECO:0008006" key="4">
    <source>
        <dbReference type="Google" id="ProtNLM"/>
    </source>
</evidence>
<dbReference type="InterPro" id="IPR032675">
    <property type="entry name" value="LRR_dom_sf"/>
</dbReference>
<protein>
    <recommendedName>
        <fullName evidence="4">F-box domain-containing protein</fullName>
    </recommendedName>
</protein>
<dbReference type="EMBL" id="JARKIF010000021">
    <property type="protein sequence ID" value="KAJ7617272.1"/>
    <property type="molecule type" value="Genomic_DNA"/>
</dbReference>